<accession>A0A9X1AIX9</accession>
<keyword evidence="2" id="KW-1185">Reference proteome</keyword>
<organism evidence="1 2">
    <name type="scientific">Sphingobium nicotianae</name>
    <dbReference type="NCBI Taxonomy" id="2782607"/>
    <lineage>
        <taxon>Bacteria</taxon>
        <taxon>Pseudomonadati</taxon>
        <taxon>Pseudomonadota</taxon>
        <taxon>Alphaproteobacteria</taxon>
        <taxon>Sphingomonadales</taxon>
        <taxon>Sphingomonadaceae</taxon>
        <taxon>Sphingobium</taxon>
    </lineage>
</organism>
<reference evidence="1" key="1">
    <citation type="submission" date="2021-05" db="EMBL/GenBank/DDBJ databases">
        <title>Genome of Sphingobium sp. strain.</title>
        <authorList>
            <person name="Fan R."/>
        </authorList>
    </citation>
    <scope>NUCLEOTIDE SEQUENCE</scope>
    <source>
        <strain evidence="1">H33</strain>
    </source>
</reference>
<proteinExistence type="predicted"/>
<evidence type="ECO:0000313" key="2">
    <source>
        <dbReference type="Proteomes" id="UP001138757"/>
    </source>
</evidence>
<protein>
    <submittedName>
        <fullName evidence="1">Uncharacterized protein</fullName>
    </submittedName>
</protein>
<gene>
    <name evidence="1" type="ORF">KK488_01515</name>
</gene>
<dbReference type="AlphaFoldDB" id="A0A9X1AIX9"/>
<dbReference type="Proteomes" id="UP001138757">
    <property type="component" value="Unassembled WGS sequence"/>
</dbReference>
<dbReference type="RefSeq" id="WP_214621361.1">
    <property type="nucleotide sequence ID" value="NZ_JAHGAW010000001.1"/>
</dbReference>
<sequence>MLGCLSNTVAHDVKQEENYRAAGLFGPSLPDDGVLALGPLAGRTWVYAEADPARVPTWRQEGAVPPFTHWPEPVIGMPPPSLVCGIVDLR</sequence>
<dbReference type="EMBL" id="JAHGAW010000001">
    <property type="protein sequence ID" value="MBT2185620.1"/>
    <property type="molecule type" value="Genomic_DNA"/>
</dbReference>
<name>A0A9X1AIX9_9SPHN</name>
<evidence type="ECO:0000313" key="1">
    <source>
        <dbReference type="EMBL" id="MBT2185620.1"/>
    </source>
</evidence>
<comment type="caution">
    <text evidence="1">The sequence shown here is derived from an EMBL/GenBank/DDBJ whole genome shotgun (WGS) entry which is preliminary data.</text>
</comment>